<dbReference type="InterPro" id="IPR034122">
    <property type="entry name" value="Retropepsin-like_bacterial"/>
</dbReference>
<dbReference type="SUPFAM" id="SSF50630">
    <property type="entry name" value="Acid proteases"/>
    <property type="match status" value="2"/>
</dbReference>
<accession>A0ABU5DH79</accession>
<comment type="caution">
    <text evidence="4">The sequence shown here is derived from an EMBL/GenBank/DDBJ whole genome shotgun (WGS) entry which is preliminary data.</text>
</comment>
<gene>
    <name evidence="4" type="ORF">SNE35_14040</name>
</gene>
<keyword evidence="2 3" id="KW-0802">TPR repeat</keyword>
<reference evidence="4 5" key="1">
    <citation type="submission" date="2023-11" db="EMBL/GenBank/DDBJ databases">
        <title>Paucibacter sp. nov., isolated from fresh soil in Korea.</title>
        <authorList>
            <person name="Le N.T.T."/>
        </authorList>
    </citation>
    <scope>NUCLEOTIDE SEQUENCE [LARGE SCALE GENOMIC DNA]</scope>
    <source>
        <strain evidence="4 5">R3-3</strain>
    </source>
</reference>
<keyword evidence="4" id="KW-0378">Hydrolase</keyword>
<organism evidence="4 5">
    <name type="scientific">Roseateles agri</name>
    <dbReference type="NCBI Taxonomy" id="3098619"/>
    <lineage>
        <taxon>Bacteria</taxon>
        <taxon>Pseudomonadati</taxon>
        <taxon>Pseudomonadota</taxon>
        <taxon>Betaproteobacteria</taxon>
        <taxon>Burkholderiales</taxon>
        <taxon>Sphaerotilaceae</taxon>
        <taxon>Roseateles</taxon>
    </lineage>
</organism>
<evidence type="ECO:0000313" key="5">
    <source>
        <dbReference type="Proteomes" id="UP001285263"/>
    </source>
</evidence>
<keyword evidence="1" id="KW-0677">Repeat</keyword>
<dbReference type="GO" id="GO:0008233">
    <property type="term" value="F:peptidase activity"/>
    <property type="evidence" value="ECO:0007669"/>
    <property type="project" value="UniProtKB-KW"/>
</dbReference>
<evidence type="ECO:0000256" key="2">
    <source>
        <dbReference type="ARBA" id="ARBA00022803"/>
    </source>
</evidence>
<evidence type="ECO:0000256" key="1">
    <source>
        <dbReference type="ARBA" id="ARBA00022737"/>
    </source>
</evidence>
<feature type="repeat" description="TPR" evidence="3">
    <location>
        <begin position="354"/>
        <end position="387"/>
    </location>
</feature>
<dbReference type="InterPro" id="IPR050498">
    <property type="entry name" value="Ycf3"/>
</dbReference>
<evidence type="ECO:0000313" key="4">
    <source>
        <dbReference type="EMBL" id="MDY0745637.1"/>
    </source>
</evidence>
<dbReference type="SMART" id="SM00028">
    <property type="entry name" value="TPR"/>
    <property type="match status" value="5"/>
</dbReference>
<dbReference type="CDD" id="cd05483">
    <property type="entry name" value="retropepsin_like_bacteria"/>
    <property type="match status" value="2"/>
</dbReference>
<dbReference type="Pfam" id="PF13650">
    <property type="entry name" value="Asp_protease_2"/>
    <property type="match status" value="2"/>
</dbReference>
<dbReference type="SUPFAM" id="SSF48452">
    <property type="entry name" value="TPR-like"/>
    <property type="match status" value="1"/>
</dbReference>
<dbReference type="Proteomes" id="UP001285263">
    <property type="component" value="Unassembled WGS sequence"/>
</dbReference>
<dbReference type="Gene3D" id="1.25.40.10">
    <property type="entry name" value="Tetratricopeptide repeat domain"/>
    <property type="match status" value="2"/>
</dbReference>
<dbReference type="RefSeq" id="WP_320423538.1">
    <property type="nucleotide sequence ID" value="NZ_JAXCLA010000004.1"/>
</dbReference>
<dbReference type="Gene3D" id="2.40.70.10">
    <property type="entry name" value="Acid Proteases"/>
    <property type="match status" value="2"/>
</dbReference>
<keyword evidence="5" id="KW-1185">Reference proteome</keyword>
<protein>
    <submittedName>
        <fullName evidence="4">Aspartyl protease family protein</fullName>
    </submittedName>
</protein>
<dbReference type="InterPro" id="IPR011990">
    <property type="entry name" value="TPR-like_helical_dom_sf"/>
</dbReference>
<proteinExistence type="predicted"/>
<keyword evidence="4" id="KW-0645">Protease</keyword>
<sequence>MSLIAALQAPPAAAAEKCSLQALEIPIAMRGSRAVATVTINGTEVPLTVDSGAFFSFLTPAVAQQLKLRVGPLPWGLRIEGLTGEVDAGLTNVKEMNLVGGKLPDMDFIVGGNEPGAGTMGILGRNFLAITDIEYDLAHGAIRLMFPKGDCSDMGMAYWAADKPVSELRLLRDDSRSKLPAMQAVVELNGKKLRALFDTGASSLVSLSAAKSLGIPETAMKPAGLSGGAGLGYAKRWTAAFDSFVVGGEKTSNVRIPIVDFDGMKTDMLLGIDFFLSHRIYVSKSQRKMYFTYNGGRVFALSEVAAAAEDGASAPELADADAYARRGAGAASRHDYRAALADLDRALEMEPGNAAVLVQRGEVHEALHQGPEAIADYESALKLVPTQPDALLRRAWFRESQRNRDGALLDIEALDRLLPPQAHQRLQLARLYERMGLQDRVIPQLDQWIAARDQDIEMAGALNSRCWARMLLNTGLDQALKDCDKAIDFEPDNASFRDSRAWVRLRRGELNKALSDFDHALKVKDDLAWARYGRGLVRGRLGKPGDGDADLEAARKVLPTIDERVKRWGLAANPG</sequence>
<dbReference type="PANTHER" id="PTHR44858">
    <property type="entry name" value="TETRATRICOPEPTIDE REPEAT PROTEIN 6"/>
    <property type="match status" value="1"/>
</dbReference>
<dbReference type="GO" id="GO:0006508">
    <property type="term" value="P:proteolysis"/>
    <property type="evidence" value="ECO:0007669"/>
    <property type="project" value="UniProtKB-KW"/>
</dbReference>
<dbReference type="EMBL" id="JAXCLA010000004">
    <property type="protein sequence ID" value="MDY0745637.1"/>
    <property type="molecule type" value="Genomic_DNA"/>
</dbReference>
<dbReference type="PANTHER" id="PTHR44858:SF1">
    <property type="entry name" value="UDP-N-ACETYLGLUCOSAMINE--PEPTIDE N-ACETYLGLUCOSAMINYLTRANSFERASE SPINDLY-RELATED"/>
    <property type="match status" value="1"/>
</dbReference>
<name>A0ABU5DH79_9BURK</name>
<dbReference type="InterPro" id="IPR021109">
    <property type="entry name" value="Peptidase_aspartic_dom_sf"/>
</dbReference>
<feature type="repeat" description="TPR" evidence="3">
    <location>
        <begin position="320"/>
        <end position="353"/>
    </location>
</feature>
<dbReference type="InterPro" id="IPR019734">
    <property type="entry name" value="TPR_rpt"/>
</dbReference>
<evidence type="ECO:0000256" key="3">
    <source>
        <dbReference type="PROSITE-ProRule" id="PRU00339"/>
    </source>
</evidence>
<dbReference type="PROSITE" id="PS50005">
    <property type="entry name" value="TPR"/>
    <property type="match status" value="2"/>
</dbReference>